<dbReference type="AlphaFoldDB" id="A0AA42HCG5"/>
<comment type="caution">
    <text evidence="1">The sequence shown here is derived from an EMBL/GenBank/DDBJ whole genome shotgun (WGS) entry which is preliminary data.</text>
</comment>
<reference evidence="1" key="1">
    <citation type="submission" date="2022-09" db="EMBL/GenBank/DDBJ databases">
        <title>Intensive care unit water sources are persistently colonized with multi-drug resistant bacteria and are the site of extensive horizontal gene transfer of antibiotic resistance genes.</title>
        <authorList>
            <person name="Diorio-Toth L."/>
        </authorList>
    </citation>
    <scope>NUCLEOTIDE SEQUENCE</scope>
    <source>
        <strain evidence="1">GD04147</strain>
    </source>
</reference>
<dbReference type="RefSeq" id="WP_279644149.1">
    <property type="nucleotide sequence ID" value="NZ_JAOCDX010000018.1"/>
</dbReference>
<accession>A0AA42HCG5</accession>
<proteinExistence type="predicted"/>
<dbReference type="EMBL" id="JAODZE010000039">
    <property type="protein sequence ID" value="MDH0148987.1"/>
    <property type="molecule type" value="Genomic_DNA"/>
</dbReference>
<name>A0AA42HCG5_STUST</name>
<evidence type="ECO:0000313" key="2">
    <source>
        <dbReference type="Proteomes" id="UP001158076"/>
    </source>
</evidence>
<sequence length="42" mass="4657">MEPFLIPDPSYPEPTPLLPEVEAAVPYPLEALGEVREVLPLQ</sequence>
<protein>
    <submittedName>
        <fullName evidence="1">Uncharacterized protein</fullName>
    </submittedName>
</protein>
<organism evidence="1 2">
    <name type="scientific">Stutzerimonas stutzeri</name>
    <name type="common">Pseudomonas stutzeri</name>
    <dbReference type="NCBI Taxonomy" id="316"/>
    <lineage>
        <taxon>Bacteria</taxon>
        <taxon>Pseudomonadati</taxon>
        <taxon>Pseudomonadota</taxon>
        <taxon>Gammaproteobacteria</taxon>
        <taxon>Pseudomonadales</taxon>
        <taxon>Pseudomonadaceae</taxon>
        <taxon>Stutzerimonas</taxon>
    </lineage>
</organism>
<evidence type="ECO:0000313" key="1">
    <source>
        <dbReference type="EMBL" id="MDH0148987.1"/>
    </source>
</evidence>
<gene>
    <name evidence="1" type="ORF">N7335_21595</name>
</gene>
<dbReference type="Proteomes" id="UP001158076">
    <property type="component" value="Unassembled WGS sequence"/>
</dbReference>